<evidence type="ECO:0000256" key="8">
    <source>
        <dbReference type="ARBA" id="ARBA00023186"/>
    </source>
</evidence>
<dbReference type="GO" id="GO:0005886">
    <property type="term" value="C:plasma membrane"/>
    <property type="evidence" value="ECO:0007669"/>
    <property type="project" value="UniProtKB-SubCell"/>
</dbReference>
<evidence type="ECO:0000256" key="6">
    <source>
        <dbReference type="ARBA" id="ARBA00022989"/>
    </source>
</evidence>
<dbReference type="GO" id="GO:0032977">
    <property type="term" value="F:membrane insertase activity"/>
    <property type="evidence" value="ECO:0007669"/>
    <property type="project" value="InterPro"/>
</dbReference>
<dbReference type="Pfam" id="PF02096">
    <property type="entry name" value="60KD_IMP"/>
    <property type="match status" value="1"/>
</dbReference>
<evidence type="ECO:0000313" key="13">
    <source>
        <dbReference type="EMBL" id="MXQ53078.1"/>
    </source>
</evidence>
<accession>A0A6I4VRM8</accession>
<feature type="transmembrane region" description="Helical" evidence="10">
    <location>
        <begin position="121"/>
        <end position="143"/>
    </location>
</feature>
<reference evidence="13 14" key="1">
    <citation type="submission" date="2019-12" db="EMBL/GenBank/DDBJ databases">
        <title>Whole-genome analyses of novel actinobacteria.</title>
        <authorList>
            <person name="Sahin N."/>
            <person name="Saygin H."/>
        </authorList>
    </citation>
    <scope>NUCLEOTIDE SEQUENCE [LARGE SCALE GENOMIC DNA]</scope>
    <source>
        <strain evidence="13 14">KC615</strain>
    </source>
</reference>
<dbReference type="GO" id="GO:0015031">
    <property type="term" value="P:protein transport"/>
    <property type="evidence" value="ECO:0007669"/>
    <property type="project" value="UniProtKB-KW"/>
</dbReference>
<proteinExistence type="inferred from homology"/>
<dbReference type="NCBIfam" id="TIGR03592">
    <property type="entry name" value="yidC_oxa1_cterm"/>
    <property type="match status" value="1"/>
</dbReference>
<evidence type="ECO:0000256" key="11">
    <source>
        <dbReference type="SAM" id="SignalP"/>
    </source>
</evidence>
<feature type="transmembrane region" description="Helical" evidence="10">
    <location>
        <begin position="193"/>
        <end position="218"/>
    </location>
</feature>
<evidence type="ECO:0000256" key="1">
    <source>
        <dbReference type="ARBA" id="ARBA00004651"/>
    </source>
</evidence>
<evidence type="ECO:0000256" key="7">
    <source>
        <dbReference type="ARBA" id="ARBA00023136"/>
    </source>
</evidence>
<dbReference type="RefSeq" id="WP_160800472.1">
    <property type="nucleotide sequence ID" value="NZ_WUUL01000002.1"/>
</dbReference>
<feature type="transmembrane region" description="Helical" evidence="10">
    <location>
        <begin position="56"/>
        <end position="76"/>
    </location>
</feature>
<dbReference type="PANTHER" id="PTHR12428:SF65">
    <property type="entry name" value="CYTOCHROME C OXIDASE ASSEMBLY PROTEIN COX18, MITOCHONDRIAL"/>
    <property type="match status" value="1"/>
</dbReference>
<evidence type="ECO:0000256" key="2">
    <source>
        <dbReference type="ARBA" id="ARBA00022448"/>
    </source>
</evidence>
<keyword evidence="2" id="KW-0813">Transport</keyword>
<evidence type="ECO:0000256" key="4">
    <source>
        <dbReference type="ARBA" id="ARBA00022692"/>
    </source>
</evidence>
<comment type="similarity">
    <text evidence="9">Belongs to the OXA1/ALB3/YidC family.</text>
</comment>
<keyword evidence="14" id="KW-1185">Reference proteome</keyword>
<dbReference type="GO" id="GO:0051205">
    <property type="term" value="P:protein insertion into membrane"/>
    <property type="evidence" value="ECO:0007669"/>
    <property type="project" value="TreeGrafter"/>
</dbReference>
<dbReference type="InterPro" id="IPR028055">
    <property type="entry name" value="YidC/Oxa/ALB_C"/>
</dbReference>
<gene>
    <name evidence="13" type="primary">yidC</name>
    <name evidence="13" type="ORF">GSM42_04885</name>
</gene>
<keyword evidence="6 10" id="KW-1133">Transmembrane helix</keyword>
<dbReference type="EMBL" id="WUUL01000002">
    <property type="protein sequence ID" value="MXQ53078.1"/>
    <property type="molecule type" value="Genomic_DNA"/>
</dbReference>
<comment type="subcellular location">
    <subcellularLocation>
        <location evidence="1">Cell membrane</location>
        <topology evidence="1">Multi-pass membrane protein</topology>
    </subcellularLocation>
    <subcellularLocation>
        <location evidence="9">Membrane</location>
        <topology evidence="9">Multi-pass membrane protein</topology>
    </subcellularLocation>
</comment>
<feature type="transmembrane region" description="Helical" evidence="10">
    <location>
        <begin position="163"/>
        <end position="181"/>
    </location>
</feature>
<evidence type="ECO:0000256" key="10">
    <source>
        <dbReference type="SAM" id="Phobius"/>
    </source>
</evidence>
<keyword evidence="8" id="KW-0143">Chaperone</keyword>
<evidence type="ECO:0000313" key="14">
    <source>
        <dbReference type="Proteomes" id="UP000430692"/>
    </source>
</evidence>
<keyword evidence="11" id="KW-0732">Signal</keyword>
<comment type="caution">
    <text evidence="13">The sequence shown here is derived from an EMBL/GenBank/DDBJ whole genome shotgun (WGS) entry which is preliminary data.</text>
</comment>
<keyword evidence="7 10" id="KW-0472">Membrane</keyword>
<dbReference type="CDD" id="cd20070">
    <property type="entry name" value="5TM_YidC_Alb3"/>
    <property type="match status" value="1"/>
</dbReference>
<sequence length="242" mass="27758">MFAFIALFAVLLLSGCSPTDAHYAKLDPATAGFWDKYFVIPLAQLMDWFAGLLGNYGLSILVVTFLVRLVIFPLTYRQQKSMQEMQKIQPQMLKIRDKYKKDPQKMQQETMKLYQEHNVNPMAGCLPILIQMPILLAFYQAIVRDANIAESSFLYLQLGQPDPYYLLPLLAAITTYIQFVASGSGDNPQMRIMVWIFPIMIFVLAFNFPAAMALYWVYGNIFTILQYQLILKPMLKKPAEAK</sequence>
<keyword evidence="5" id="KW-0653">Protein transport</keyword>
<evidence type="ECO:0000256" key="9">
    <source>
        <dbReference type="RuleBase" id="RU003945"/>
    </source>
</evidence>
<dbReference type="Proteomes" id="UP000430692">
    <property type="component" value="Unassembled WGS sequence"/>
</dbReference>
<feature type="signal peptide" evidence="11">
    <location>
        <begin position="1"/>
        <end position="21"/>
    </location>
</feature>
<dbReference type="PRINTS" id="PR01900">
    <property type="entry name" value="YIDCPROTEIN"/>
</dbReference>
<dbReference type="PANTHER" id="PTHR12428">
    <property type="entry name" value="OXA1"/>
    <property type="match status" value="1"/>
</dbReference>
<evidence type="ECO:0000256" key="5">
    <source>
        <dbReference type="ARBA" id="ARBA00022927"/>
    </source>
</evidence>
<dbReference type="AlphaFoldDB" id="A0A6I4VRM8"/>
<evidence type="ECO:0000259" key="12">
    <source>
        <dbReference type="Pfam" id="PF02096"/>
    </source>
</evidence>
<dbReference type="InterPro" id="IPR047196">
    <property type="entry name" value="YidC_ALB_C"/>
</dbReference>
<protein>
    <submittedName>
        <fullName evidence="13">Membrane protein insertase YidC</fullName>
    </submittedName>
</protein>
<name>A0A6I4VRM8_9BACL</name>
<feature type="domain" description="Membrane insertase YidC/Oxa/ALB C-terminal" evidence="12">
    <location>
        <begin position="56"/>
        <end position="230"/>
    </location>
</feature>
<dbReference type="InterPro" id="IPR001708">
    <property type="entry name" value="YidC/ALB3/OXA1/COX18"/>
</dbReference>
<dbReference type="PRINTS" id="PR00701">
    <property type="entry name" value="60KDINNERMP"/>
</dbReference>
<evidence type="ECO:0000256" key="3">
    <source>
        <dbReference type="ARBA" id="ARBA00022475"/>
    </source>
</evidence>
<feature type="chain" id="PRO_5038951978" evidence="11">
    <location>
        <begin position="22"/>
        <end position="242"/>
    </location>
</feature>
<keyword evidence="3" id="KW-1003">Cell membrane</keyword>
<organism evidence="13 14">
    <name type="scientific">Shimazuella alba</name>
    <dbReference type="NCBI Taxonomy" id="2690964"/>
    <lineage>
        <taxon>Bacteria</taxon>
        <taxon>Bacillati</taxon>
        <taxon>Bacillota</taxon>
        <taxon>Bacilli</taxon>
        <taxon>Bacillales</taxon>
        <taxon>Thermoactinomycetaceae</taxon>
        <taxon>Shimazuella</taxon>
    </lineage>
</organism>
<keyword evidence="4 9" id="KW-0812">Transmembrane</keyword>